<dbReference type="PANTHER" id="PTHR43099">
    <property type="entry name" value="UPF0053 PROTEIN YRKA"/>
    <property type="match status" value="1"/>
</dbReference>
<evidence type="ECO:0000256" key="5">
    <source>
        <dbReference type="ARBA" id="ARBA00022989"/>
    </source>
</evidence>
<dbReference type="RefSeq" id="WP_092610110.1">
    <property type="nucleotide sequence ID" value="NZ_FNHU01000007.1"/>
</dbReference>
<evidence type="ECO:0000256" key="1">
    <source>
        <dbReference type="ARBA" id="ARBA00004651"/>
    </source>
</evidence>
<evidence type="ECO:0000256" key="9">
    <source>
        <dbReference type="SAM" id="Phobius"/>
    </source>
</evidence>
<protein>
    <submittedName>
        <fullName evidence="12">Hemolysin, contains CBS domains</fullName>
    </submittedName>
</protein>
<dbReference type="InterPro" id="IPR000644">
    <property type="entry name" value="CBS_dom"/>
</dbReference>
<dbReference type="Proteomes" id="UP000199671">
    <property type="component" value="Unassembled WGS sequence"/>
</dbReference>
<dbReference type="InterPro" id="IPR051676">
    <property type="entry name" value="UPF0053_domain"/>
</dbReference>
<dbReference type="AlphaFoldDB" id="A0A1G9W6G0"/>
<dbReference type="SUPFAM" id="SSF54631">
    <property type="entry name" value="CBS-domain pair"/>
    <property type="match status" value="1"/>
</dbReference>
<evidence type="ECO:0000256" key="7">
    <source>
        <dbReference type="PROSITE-ProRule" id="PRU00703"/>
    </source>
</evidence>
<keyword evidence="4" id="KW-0677">Repeat</keyword>
<dbReference type="PROSITE" id="PS51371">
    <property type="entry name" value="CBS"/>
    <property type="match status" value="1"/>
</dbReference>
<organism evidence="12 13">
    <name type="scientific">Actinomyces ruminicola</name>
    <dbReference type="NCBI Taxonomy" id="332524"/>
    <lineage>
        <taxon>Bacteria</taxon>
        <taxon>Bacillati</taxon>
        <taxon>Actinomycetota</taxon>
        <taxon>Actinomycetes</taxon>
        <taxon>Actinomycetales</taxon>
        <taxon>Actinomycetaceae</taxon>
        <taxon>Actinomyces</taxon>
    </lineage>
</organism>
<keyword evidence="2" id="KW-1003">Cell membrane</keyword>
<reference evidence="12 13" key="1">
    <citation type="submission" date="2016-10" db="EMBL/GenBank/DDBJ databases">
        <authorList>
            <person name="de Groot N.N."/>
        </authorList>
    </citation>
    <scope>NUCLEOTIDE SEQUENCE [LARGE SCALE GENOMIC DNA]</scope>
    <source>
        <strain evidence="12 13">KPR-7B</strain>
    </source>
</reference>
<dbReference type="OrthoDB" id="110231at2"/>
<evidence type="ECO:0000259" key="10">
    <source>
        <dbReference type="PROSITE" id="PS51371"/>
    </source>
</evidence>
<evidence type="ECO:0000256" key="6">
    <source>
        <dbReference type="ARBA" id="ARBA00023136"/>
    </source>
</evidence>
<keyword evidence="3 8" id="KW-0812">Transmembrane</keyword>
<evidence type="ECO:0000256" key="3">
    <source>
        <dbReference type="ARBA" id="ARBA00022692"/>
    </source>
</evidence>
<evidence type="ECO:0000256" key="8">
    <source>
        <dbReference type="PROSITE-ProRule" id="PRU01193"/>
    </source>
</evidence>
<comment type="subcellular location">
    <subcellularLocation>
        <location evidence="1">Cell membrane</location>
        <topology evidence="1">Multi-pass membrane protein</topology>
    </subcellularLocation>
</comment>
<dbReference type="Pfam" id="PF00571">
    <property type="entry name" value="CBS"/>
    <property type="match status" value="1"/>
</dbReference>
<keyword evidence="7" id="KW-0129">CBS domain</keyword>
<keyword evidence="5 8" id="KW-1133">Transmembrane helix</keyword>
<dbReference type="PANTHER" id="PTHR43099:SF5">
    <property type="entry name" value="HLYC_CORC FAMILY TRANSPORTER"/>
    <property type="match status" value="1"/>
</dbReference>
<dbReference type="PROSITE" id="PS51846">
    <property type="entry name" value="CNNM"/>
    <property type="match status" value="1"/>
</dbReference>
<gene>
    <name evidence="12" type="ORF">SAMN04487766_10715</name>
</gene>
<dbReference type="Pfam" id="PF01595">
    <property type="entry name" value="CNNM"/>
    <property type="match status" value="1"/>
</dbReference>
<evidence type="ECO:0000259" key="11">
    <source>
        <dbReference type="PROSITE" id="PS51846"/>
    </source>
</evidence>
<evidence type="ECO:0000313" key="13">
    <source>
        <dbReference type="Proteomes" id="UP000199671"/>
    </source>
</evidence>
<dbReference type="Gene3D" id="3.10.580.10">
    <property type="entry name" value="CBS-domain"/>
    <property type="match status" value="1"/>
</dbReference>
<feature type="domain" description="CBS" evidence="10">
    <location>
        <begin position="304"/>
        <end position="361"/>
    </location>
</feature>
<feature type="domain" description="CNNM transmembrane" evidence="11">
    <location>
        <begin position="1"/>
        <end position="202"/>
    </location>
</feature>
<dbReference type="InterPro" id="IPR002550">
    <property type="entry name" value="CNNM"/>
</dbReference>
<accession>A0A1G9W6G0</accession>
<keyword evidence="6 8" id="KW-0472">Membrane</keyword>
<sequence>MSTSLALFLTVALLAGNAFFVAAEFAVTSSRRARLEPLAQAGDRRAATALWALQHVSRMLATAQLGVTVCSTGLGVVAEPAIAHLLAPLLTRVGVGAAGAHAIAVALALVIVVYAHVVAGEMVPKNLSISAPETAARWIVPPLVRISRILGPVITALNGFANGVLHLLGIETKEEVSAAFNAAEVASIVERSTAEGVLDDETGLLSGALEFSEETAGSVMVPVAALITLSSRCTPEDVEHAVAATGYSRFPVVRAAPSAAGPAAEPAPGSAADRPDAGIIGYLHLKDVLYAEDAERSEPVPSWRVRALVPVRADDEVEDVLASMQRSGAHLGRVEDEAGTTLGVVFLEDILEELVGEVHDAMQREEHRRRDLSHG</sequence>
<evidence type="ECO:0000313" key="12">
    <source>
        <dbReference type="EMBL" id="SDM80102.1"/>
    </source>
</evidence>
<feature type="transmembrane region" description="Helical" evidence="9">
    <location>
        <begin position="98"/>
        <end position="119"/>
    </location>
</feature>
<dbReference type="CDD" id="cd04590">
    <property type="entry name" value="CBS_pair_CorC_HlyC_assoc"/>
    <property type="match status" value="1"/>
</dbReference>
<evidence type="ECO:0000256" key="2">
    <source>
        <dbReference type="ARBA" id="ARBA00022475"/>
    </source>
</evidence>
<dbReference type="InterPro" id="IPR046342">
    <property type="entry name" value="CBS_dom_sf"/>
</dbReference>
<dbReference type="GO" id="GO:0005886">
    <property type="term" value="C:plasma membrane"/>
    <property type="evidence" value="ECO:0007669"/>
    <property type="project" value="UniProtKB-SubCell"/>
</dbReference>
<evidence type="ECO:0000256" key="4">
    <source>
        <dbReference type="ARBA" id="ARBA00022737"/>
    </source>
</evidence>
<dbReference type="EMBL" id="FNHU01000007">
    <property type="protein sequence ID" value="SDM80102.1"/>
    <property type="molecule type" value="Genomic_DNA"/>
</dbReference>
<name>A0A1G9W6G0_9ACTO</name>
<dbReference type="InterPro" id="IPR044751">
    <property type="entry name" value="Ion_transp-like_CBS"/>
</dbReference>
<proteinExistence type="predicted"/>